<accession>A0A1M7QW37</accession>
<sequence length="208" mass="23619">MNNLIDDTGERIIPEQMKITNELLIEHLARYHFSVPHVYGRVLDLATGVGYGAHVIAKKCKKQIEEIIGVDIDPEVIKYAQGQYYHPLSSYQVEDVTDTKLPEKLGQFDVILSFETIEHIENEVQFMENIFKMLKPGGTLILSTPFGEGKGIPCGSPFHVHQMTENEFMQMFEKFKTKVFYCQNGALIEPVNTAQMVHHPLGIVIAQK</sequence>
<dbReference type="Proteomes" id="UP000184184">
    <property type="component" value="Unassembled WGS sequence"/>
</dbReference>
<dbReference type="PANTHER" id="PTHR43861">
    <property type="entry name" value="TRANS-ACONITATE 2-METHYLTRANSFERASE-RELATED"/>
    <property type="match status" value="1"/>
</dbReference>
<dbReference type="GO" id="GO:0008168">
    <property type="term" value="F:methyltransferase activity"/>
    <property type="evidence" value="ECO:0007669"/>
    <property type="project" value="UniProtKB-KW"/>
</dbReference>
<dbReference type="InterPro" id="IPR025714">
    <property type="entry name" value="Methyltranfer_dom"/>
</dbReference>
<dbReference type="Gene3D" id="3.40.50.150">
    <property type="entry name" value="Vaccinia Virus protein VP39"/>
    <property type="match status" value="1"/>
</dbReference>
<dbReference type="Pfam" id="PF13847">
    <property type="entry name" value="Methyltransf_31"/>
    <property type="match status" value="1"/>
</dbReference>
<dbReference type="AlphaFoldDB" id="A0A1M7QW37"/>
<protein>
    <submittedName>
        <fullName evidence="2">Methyltransferase domain-containing protein</fullName>
    </submittedName>
</protein>
<dbReference type="InterPro" id="IPR029063">
    <property type="entry name" value="SAM-dependent_MTases_sf"/>
</dbReference>
<evidence type="ECO:0000313" key="2">
    <source>
        <dbReference type="EMBL" id="SHN36058.1"/>
    </source>
</evidence>
<proteinExistence type="predicted"/>
<dbReference type="EMBL" id="FRCZ01000010">
    <property type="protein sequence ID" value="SHN36058.1"/>
    <property type="molecule type" value="Genomic_DNA"/>
</dbReference>
<dbReference type="CDD" id="cd02440">
    <property type="entry name" value="AdoMet_MTases"/>
    <property type="match status" value="1"/>
</dbReference>
<gene>
    <name evidence="2" type="ORF">SAMN05216179_3677</name>
</gene>
<keyword evidence="2" id="KW-0489">Methyltransferase</keyword>
<evidence type="ECO:0000259" key="1">
    <source>
        <dbReference type="Pfam" id="PF13847"/>
    </source>
</evidence>
<keyword evidence="3" id="KW-1185">Reference proteome</keyword>
<evidence type="ECO:0000313" key="3">
    <source>
        <dbReference type="Proteomes" id="UP000184184"/>
    </source>
</evidence>
<name>A0A1M7QW37_9BACI</name>
<organism evidence="2 3">
    <name type="scientific">Gracilibacillus kekensis</name>
    <dbReference type="NCBI Taxonomy" id="1027249"/>
    <lineage>
        <taxon>Bacteria</taxon>
        <taxon>Bacillati</taxon>
        <taxon>Bacillota</taxon>
        <taxon>Bacilli</taxon>
        <taxon>Bacillales</taxon>
        <taxon>Bacillaceae</taxon>
        <taxon>Gracilibacillus</taxon>
    </lineage>
</organism>
<feature type="domain" description="Methyltransferase" evidence="1">
    <location>
        <begin position="41"/>
        <end position="164"/>
    </location>
</feature>
<dbReference type="SUPFAM" id="SSF53335">
    <property type="entry name" value="S-adenosyl-L-methionine-dependent methyltransferases"/>
    <property type="match status" value="1"/>
</dbReference>
<reference evidence="2 3" key="1">
    <citation type="submission" date="2016-11" db="EMBL/GenBank/DDBJ databases">
        <authorList>
            <person name="Jaros S."/>
            <person name="Januszkiewicz K."/>
            <person name="Wedrychowicz H."/>
        </authorList>
    </citation>
    <scope>NUCLEOTIDE SEQUENCE [LARGE SCALE GENOMIC DNA]</scope>
    <source>
        <strain evidence="2 3">CGMCC 1.10681</strain>
    </source>
</reference>
<dbReference type="GO" id="GO:0032259">
    <property type="term" value="P:methylation"/>
    <property type="evidence" value="ECO:0007669"/>
    <property type="project" value="UniProtKB-KW"/>
</dbReference>
<dbReference type="STRING" id="1027249.SAMN05216179_3677"/>
<keyword evidence="2" id="KW-0808">Transferase</keyword>